<protein>
    <submittedName>
        <fullName evidence="2">Uncharacterized protein</fullName>
    </submittedName>
</protein>
<comment type="caution">
    <text evidence="2">The sequence shown here is derived from an EMBL/GenBank/DDBJ whole genome shotgun (WGS) entry which is preliminary data.</text>
</comment>
<evidence type="ECO:0000256" key="1">
    <source>
        <dbReference type="SAM" id="Phobius"/>
    </source>
</evidence>
<evidence type="ECO:0000313" key="2">
    <source>
        <dbReference type="EMBL" id="OLY43873.1"/>
    </source>
</evidence>
<gene>
    <name evidence="2" type="ORF">PEB0149_013130</name>
</gene>
<organism evidence="2 3">
    <name type="scientific">Bartonella apis</name>
    <dbReference type="NCBI Taxonomy" id="1686310"/>
    <lineage>
        <taxon>Bacteria</taxon>
        <taxon>Pseudomonadati</taxon>
        <taxon>Pseudomonadota</taxon>
        <taxon>Alphaproteobacteria</taxon>
        <taxon>Hyphomicrobiales</taxon>
        <taxon>Bartonellaceae</taxon>
        <taxon>Bartonella</taxon>
    </lineage>
</organism>
<keyword evidence="3" id="KW-1185">Reference proteome</keyword>
<dbReference type="EMBL" id="LXYT01000001">
    <property type="protein sequence ID" value="OLY43873.1"/>
    <property type="molecule type" value="Genomic_DNA"/>
</dbReference>
<proteinExistence type="predicted"/>
<dbReference type="RefSeq" id="WP_075869037.1">
    <property type="nucleotide sequence ID" value="NZ_LXYT01000001.1"/>
</dbReference>
<name>A0A1R0FA51_9HYPH</name>
<accession>A0A1R0FA51</accession>
<keyword evidence="1" id="KW-0812">Transmembrane</keyword>
<feature type="transmembrane region" description="Helical" evidence="1">
    <location>
        <begin position="6"/>
        <end position="25"/>
    </location>
</feature>
<dbReference type="Proteomes" id="UP000187344">
    <property type="component" value="Unassembled WGS sequence"/>
</dbReference>
<keyword evidence="1" id="KW-1133">Transmembrane helix</keyword>
<evidence type="ECO:0000313" key="3">
    <source>
        <dbReference type="Proteomes" id="UP000187344"/>
    </source>
</evidence>
<dbReference type="AlphaFoldDB" id="A0A1R0FA51"/>
<reference evidence="2 3" key="1">
    <citation type="submission" date="2016-12" db="EMBL/GenBank/DDBJ databases">
        <title>Comparative genomics of Bartonella apis.</title>
        <authorList>
            <person name="Engel P."/>
        </authorList>
    </citation>
    <scope>NUCLEOTIDE SEQUENCE [LARGE SCALE GENOMIC DNA]</scope>
    <source>
        <strain evidence="2 3">PEB0149</strain>
    </source>
</reference>
<keyword evidence="1" id="KW-0472">Membrane</keyword>
<sequence length="84" mass="9352">MITLERLTMTIAVIIALIVVAFCIGQETEKQKLLKASITAFENSHEIENEVETLTPYQRCLAVGGLPYDCRVLLRGLDKTTQGK</sequence>